<accession>A0A3M6V0L2</accession>
<keyword evidence="2" id="KW-1185">Reference proteome</keyword>
<proteinExistence type="predicted"/>
<dbReference type="AlphaFoldDB" id="A0A3M6V0L2"/>
<reference evidence="1 2" key="1">
    <citation type="journal article" date="2018" name="Sci. Rep.">
        <title>Comparative analysis of the Pocillopora damicornis genome highlights role of immune system in coral evolution.</title>
        <authorList>
            <person name="Cunning R."/>
            <person name="Bay R.A."/>
            <person name="Gillette P."/>
            <person name="Baker A.C."/>
            <person name="Traylor-Knowles N."/>
        </authorList>
    </citation>
    <scope>NUCLEOTIDE SEQUENCE [LARGE SCALE GENOMIC DNA]</scope>
    <source>
        <strain evidence="1">RSMAS</strain>
        <tissue evidence="1">Whole animal</tissue>
    </source>
</reference>
<dbReference type="EMBL" id="RCHS01000353">
    <property type="protein sequence ID" value="RMX59430.1"/>
    <property type="molecule type" value="Genomic_DNA"/>
</dbReference>
<organism evidence="1 2">
    <name type="scientific">Pocillopora damicornis</name>
    <name type="common">Cauliflower coral</name>
    <name type="synonym">Millepora damicornis</name>
    <dbReference type="NCBI Taxonomy" id="46731"/>
    <lineage>
        <taxon>Eukaryota</taxon>
        <taxon>Metazoa</taxon>
        <taxon>Cnidaria</taxon>
        <taxon>Anthozoa</taxon>
        <taxon>Hexacorallia</taxon>
        <taxon>Scleractinia</taxon>
        <taxon>Astrocoeniina</taxon>
        <taxon>Pocilloporidae</taxon>
        <taxon>Pocillopora</taxon>
    </lineage>
</organism>
<gene>
    <name evidence="1" type="ORF">pdam_00013032</name>
</gene>
<evidence type="ECO:0000313" key="2">
    <source>
        <dbReference type="Proteomes" id="UP000275408"/>
    </source>
</evidence>
<dbReference type="Proteomes" id="UP000275408">
    <property type="component" value="Unassembled WGS sequence"/>
</dbReference>
<evidence type="ECO:0000313" key="1">
    <source>
        <dbReference type="EMBL" id="RMX59430.1"/>
    </source>
</evidence>
<name>A0A3M6V0L2_POCDA</name>
<comment type="caution">
    <text evidence="1">The sequence shown here is derived from an EMBL/GenBank/DDBJ whole genome shotgun (WGS) entry which is preliminary data.</text>
</comment>
<sequence length="59" mass="6861">MIDYESYCQKRLGSKSNGKISDCQTLKQQLCLRSNRIHLTKGKEDQDIAQECGERKREV</sequence>
<protein>
    <submittedName>
        <fullName evidence="1">Uncharacterized protein</fullName>
    </submittedName>
</protein>